<keyword evidence="3" id="KW-1185">Reference proteome</keyword>
<dbReference type="OrthoDB" id="9972088at2"/>
<evidence type="ECO:0000313" key="2">
    <source>
        <dbReference type="EMBL" id="KMO85691.1"/>
    </source>
</evidence>
<sequence length="88" mass="10170">MTNTTKPDLIDKISITIQEASELTSISYRQIAEWAETDETFPVFKVGSKRIIELSALQEWLRTRCACRVGMPSARVMRVIRRKKRKQG</sequence>
<dbReference type="InterPro" id="IPR038148">
    <property type="entry name" value="Tn1545/Tn916_Xis"/>
</dbReference>
<evidence type="ECO:0000313" key="3">
    <source>
        <dbReference type="Proteomes" id="UP000036503"/>
    </source>
</evidence>
<reference evidence="2 3" key="1">
    <citation type="submission" date="2015-06" db="EMBL/GenBank/DDBJ databases">
        <title>Draft genome sequence of beer spoilage bacterium Megasphaera cerevisiae type strain 20462.</title>
        <authorList>
            <person name="Kutumbaka K."/>
            <person name="Pasmowitz J."/>
            <person name="Mategko J."/>
            <person name="Reyes D."/>
            <person name="Friedrich A."/>
            <person name="Han S."/>
            <person name="Martens-Habbena W."/>
            <person name="Neal-McKinney J."/>
            <person name="Janagama H.K."/>
            <person name="Nadala C."/>
            <person name="Samadpour M."/>
        </authorList>
    </citation>
    <scope>NUCLEOTIDE SEQUENCE [LARGE SCALE GENOMIC DNA]</scope>
    <source>
        <strain evidence="2 3">DSM 20462</strain>
    </source>
</reference>
<accession>A0A0J6ZLF3</accession>
<dbReference type="AlphaFoldDB" id="A0A0J6ZLF3"/>
<gene>
    <name evidence="2" type="ORF">AB840_12210</name>
</gene>
<dbReference type="EMBL" id="LEKT01000050">
    <property type="protein sequence ID" value="KMO85691.1"/>
    <property type="molecule type" value="Genomic_DNA"/>
</dbReference>
<dbReference type="Gene3D" id="3.90.105.50">
    <property type="match status" value="1"/>
</dbReference>
<comment type="caution">
    <text evidence="2">The sequence shown here is derived from an EMBL/GenBank/DDBJ whole genome shotgun (WGS) entry which is preliminary data.</text>
</comment>
<proteinExistence type="predicted"/>
<organism evidence="2 3">
    <name type="scientific">Megasphaera cerevisiae DSM 20462</name>
    <dbReference type="NCBI Taxonomy" id="1122219"/>
    <lineage>
        <taxon>Bacteria</taxon>
        <taxon>Bacillati</taxon>
        <taxon>Bacillota</taxon>
        <taxon>Negativicutes</taxon>
        <taxon>Veillonellales</taxon>
        <taxon>Veillonellaceae</taxon>
        <taxon>Megasphaera</taxon>
    </lineage>
</organism>
<dbReference type="PATRIC" id="fig|1122219.3.peg.2419"/>
<dbReference type="SUPFAM" id="SSF46955">
    <property type="entry name" value="Putative DNA-binding domain"/>
    <property type="match status" value="1"/>
</dbReference>
<feature type="domain" description="Helix-turn-helix" evidence="1">
    <location>
        <begin position="16"/>
        <end position="64"/>
    </location>
</feature>
<dbReference type="RefSeq" id="WP_048515125.1">
    <property type="nucleotide sequence ID" value="NZ_FUXD01000040.1"/>
</dbReference>
<protein>
    <recommendedName>
        <fullName evidence="1">Helix-turn-helix domain-containing protein</fullName>
    </recommendedName>
</protein>
<dbReference type="InParanoid" id="A0A0J6ZLF3"/>
<dbReference type="Proteomes" id="UP000036503">
    <property type="component" value="Unassembled WGS sequence"/>
</dbReference>
<name>A0A0J6ZLF3_9FIRM</name>
<evidence type="ECO:0000259" key="1">
    <source>
        <dbReference type="Pfam" id="PF12728"/>
    </source>
</evidence>
<dbReference type="Pfam" id="PF12728">
    <property type="entry name" value="HTH_17"/>
    <property type="match status" value="1"/>
</dbReference>
<dbReference type="InterPro" id="IPR009061">
    <property type="entry name" value="DNA-bd_dom_put_sf"/>
</dbReference>
<dbReference type="InterPro" id="IPR041657">
    <property type="entry name" value="HTH_17"/>
</dbReference>